<dbReference type="GO" id="GO:0016020">
    <property type="term" value="C:membrane"/>
    <property type="evidence" value="ECO:0007669"/>
    <property type="project" value="GOC"/>
</dbReference>
<evidence type="ECO:0000256" key="1">
    <source>
        <dbReference type="ARBA" id="ARBA00005189"/>
    </source>
</evidence>
<dbReference type="FunFam" id="3.90.76.10:FF:000006">
    <property type="entry name" value="Monoacyl phosphatidylinositol tetramannoside-binding protein"/>
    <property type="match status" value="1"/>
</dbReference>
<keyword evidence="6" id="KW-0443">Lipid metabolism</keyword>
<evidence type="ECO:0000256" key="6">
    <source>
        <dbReference type="ARBA" id="ARBA00023098"/>
    </source>
</evidence>
<feature type="non-terminal residue" evidence="14">
    <location>
        <position position="1"/>
    </location>
</feature>
<keyword evidence="15" id="KW-1185">Reference proteome</keyword>
<keyword evidence="3" id="KW-0444">Lipid biosynthesis</keyword>
<keyword evidence="7" id="KW-0594">Phospholipid biosynthesis</keyword>
<sequence>VLRLAHGMSRAVAGSLANLMVVLHRARRVIVMIGVLLAVAGLAVAACTVNPPPAPQSTDTPHNTPPPPQRVSQIIMGIDSIGAGFNPHLLSDLSPVNAAISSLVLPSAFRPVPDPNTPTGSRWELDPTLLVSADVTNQNPFTVSYKIRPEAQWTDNAPIGADDFWYLWHQMVTQPGVVDPAGYDLITGVQSLEGGKQAVVTFAQPYPAWKELFNNLLPAHIVKDVPGGFASGLARALPVTGGQFRVDNIDPQRDEILITRNDRYWGSPAKPATILFRRAGAPAALADSVRNGDTQVAQVHGGSAAFAQLSAIPDVRTARIVTPRVLQMTLRANEPKLSDTQVRKALLGLLDVDLLAAVGAGSDNTVTLDQALIRSPSDPGYEPTAPAAMTKTAALALFTASGYQVDSNATSPPVPPNPNSTGTPVSTGPPEVVRGRISKDGKQLALVLGVAANDPTAVAVANTAADQLRSVGIAASVAALDPVTLYRDALANNQVDAIVGWHQAGGNLATLLASRYGCPALQTTTVPATNPPSTVPVSTPGNGPAPTGPGTPSAPPQPSPPNRPPDPGALVQAPSNLTGICDRSIQSNIDAALNGTKNINEVITAVEPRLWNESTVLPILQDTTIVAAGPSVQNVSLSGAVPVGIVGDAGEWIKTGP</sequence>
<evidence type="ECO:0000256" key="3">
    <source>
        <dbReference type="ARBA" id="ARBA00022516"/>
    </source>
</evidence>
<dbReference type="AlphaFoldDB" id="A0A2U3PC14"/>
<dbReference type="Gene3D" id="3.90.76.10">
    <property type="entry name" value="Dipeptide-binding Protein, Domain 1"/>
    <property type="match status" value="1"/>
</dbReference>
<evidence type="ECO:0000256" key="8">
    <source>
        <dbReference type="ARBA" id="ARBA00023264"/>
    </source>
</evidence>
<dbReference type="PANTHER" id="PTHR30290:SF65">
    <property type="entry name" value="MONOACYL PHOSPHATIDYLINOSITOL TETRAMANNOSIDE-BINDING PROTEIN LPQW-RELATED"/>
    <property type="match status" value="1"/>
</dbReference>
<evidence type="ECO:0000256" key="9">
    <source>
        <dbReference type="ARBA" id="ARBA00053323"/>
    </source>
</evidence>
<dbReference type="InterPro" id="IPR039424">
    <property type="entry name" value="SBP_5"/>
</dbReference>
<feature type="region of interest" description="Disordered" evidence="12">
    <location>
        <begin position="406"/>
        <end position="429"/>
    </location>
</feature>
<dbReference type="Proteomes" id="UP000240424">
    <property type="component" value="Unassembled WGS sequence"/>
</dbReference>
<dbReference type="InterPro" id="IPR000914">
    <property type="entry name" value="SBP_5_dom"/>
</dbReference>
<dbReference type="GO" id="GO:0015833">
    <property type="term" value="P:peptide transport"/>
    <property type="evidence" value="ECO:0007669"/>
    <property type="project" value="TreeGrafter"/>
</dbReference>
<feature type="region of interest" description="Disordered" evidence="12">
    <location>
        <begin position="523"/>
        <end position="570"/>
    </location>
</feature>
<dbReference type="GO" id="GO:0009247">
    <property type="term" value="P:glycolipid biosynthetic process"/>
    <property type="evidence" value="ECO:0007669"/>
    <property type="project" value="UniProtKB-ARBA"/>
</dbReference>
<evidence type="ECO:0000256" key="5">
    <source>
        <dbReference type="ARBA" id="ARBA00023026"/>
    </source>
</evidence>
<evidence type="ECO:0000259" key="13">
    <source>
        <dbReference type="Pfam" id="PF00496"/>
    </source>
</evidence>
<feature type="compositionally biased region" description="Low complexity" evidence="12">
    <location>
        <begin position="535"/>
        <end position="545"/>
    </location>
</feature>
<evidence type="ECO:0000256" key="12">
    <source>
        <dbReference type="SAM" id="MobiDB-lite"/>
    </source>
</evidence>
<proteinExistence type="inferred from homology"/>
<evidence type="ECO:0000256" key="2">
    <source>
        <dbReference type="ARBA" id="ARBA00005695"/>
    </source>
</evidence>
<keyword evidence="4" id="KW-0732">Signal</keyword>
<dbReference type="GO" id="GO:0008654">
    <property type="term" value="P:phospholipid biosynthetic process"/>
    <property type="evidence" value="ECO:0007669"/>
    <property type="project" value="UniProtKB-KW"/>
</dbReference>
<keyword evidence="8" id="KW-1208">Phospholipid metabolism</keyword>
<comment type="function">
    <text evidence="9">May directly or indirectly regulate the accessibility of the key branch point intermediate, monoacyl phosphatidylinositol tetramannoside (AcPIM4), to the elongating alpha-1,6 mannosyltransferases which could regulate the lipoarabinomannans (LAMs) biosynthesis.</text>
</comment>
<feature type="domain" description="Solute-binding protein family 5" evidence="13">
    <location>
        <begin position="129"/>
        <end position="505"/>
    </location>
</feature>
<dbReference type="CDD" id="cd08501">
    <property type="entry name" value="PBP2_Lpqw"/>
    <property type="match status" value="1"/>
</dbReference>
<dbReference type="Gene3D" id="3.10.105.10">
    <property type="entry name" value="Dipeptide-binding Protein, Domain 3"/>
    <property type="match status" value="1"/>
</dbReference>
<dbReference type="STRING" id="1841861.GCA_900157365_01831"/>
<evidence type="ECO:0000256" key="4">
    <source>
        <dbReference type="ARBA" id="ARBA00022729"/>
    </source>
</evidence>
<evidence type="ECO:0000313" key="15">
    <source>
        <dbReference type="Proteomes" id="UP000240424"/>
    </source>
</evidence>
<dbReference type="SUPFAM" id="SSF53850">
    <property type="entry name" value="Periplasmic binding protein-like II"/>
    <property type="match status" value="1"/>
</dbReference>
<dbReference type="PANTHER" id="PTHR30290">
    <property type="entry name" value="PERIPLASMIC BINDING COMPONENT OF ABC TRANSPORTER"/>
    <property type="match status" value="1"/>
</dbReference>
<comment type="pathway">
    <text evidence="1">Lipid metabolism.</text>
</comment>
<evidence type="ECO:0000313" key="14">
    <source>
        <dbReference type="EMBL" id="SPM41307.1"/>
    </source>
</evidence>
<evidence type="ECO:0000256" key="7">
    <source>
        <dbReference type="ARBA" id="ARBA00023209"/>
    </source>
</evidence>
<evidence type="ECO:0000256" key="10">
    <source>
        <dbReference type="ARBA" id="ARBA00060651"/>
    </source>
</evidence>
<dbReference type="GO" id="GO:1904680">
    <property type="term" value="F:peptide transmembrane transporter activity"/>
    <property type="evidence" value="ECO:0007669"/>
    <property type="project" value="TreeGrafter"/>
</dbReference>
<comment type="pathway">
    <text evidence="10">Phospholipid metabolism; phosphatidylinositol metabolism.</text>
</comment>
<evidence type="ECO:0000256" key="11">
    <source>
        <dbReference type="ARBA" id="ARBA00071039"/>
    </source>
</evidence>
<dbReference type="EMBL" id="FUEZ01000004">
    <property type="protein sequence ID" value="SPM41307.1"/>
    <property type="molecule type" value="Genomic_DNA"/>
</dbReference>
<gene>
    <name evidence="14" type="ORF">MNAB215_3512</name>
</gene>
<reference evidence="14 15" key="1">
    <citation type="submission" date="2017-01" db="EMBL/GenBank/DDBJ databases">
        <authorList>
            <consortium name="Urmite Genomes"/>
        </authorList>
    </citation>
    <scope>NUCLEOTIDE SEQUENCE [LARGE SCALE GENOMIC DNA]</scope>
    <source>
        <strain evidence="14 15">AB215</strain>
    </source>
</reference>
<keyword evidence="5" id="KW-0843">Virulence</keyword>
<name>A0A2U3PC14_9MYCO</name>
<feature type="compositionally biased region" description="Pro residues" evidence="12">
    <location>
        <begin position="546"/>
        <end position="567"/>
    </location>
</feature>
<comment type="similarity">
    <text evidence="2">Belongs to the bacterial solute-binding protein 5 family.</text>
</comment>
<protein>
    <recommendedName>
        <fullName evidence="11">Probable monoacyl phosphatidylinositol tetramannoside-binding protein LpqW</fullName>
    </recommendedName>
</protein>
<dbReference type="Gene3D" id="3.40.190.10">
    <property type="entry name" value="Periplasmic binding protein-like II"/>
    <property type="match status" value="1"/>
</dbReference>
<dbReference type="Pfam" id="PF00496">
    <property type="entry name" value="SBP_bac_5"/>
    <property type="match status" value="1"/>
</dbReference>
<organism evidence="14 15">
    <name type="scientific">Mycobacterium numidiamassiliense</name>
    <dbReference type="NCBI Taxonomy" id="1841861"/>
    <lineage>
        <taxon>Bacteria</taxon>
        <taxon>Bacillati</taxon>
        <taxon>Actinomycetota</taxon>
        <taxon>Actinomycetes</taxon>
        <taxon>Mycobacteriales</taxon>
        <taxon>Mycobacteriaceae</taxon>
        <taxon>Mycobacterium</taxon>
    </lineage>
</organism>
<accession>A0A2U3PC14</accession>